<dbReference type="Gene3D" id="3.40.50.720">
    <property type="entry name" value="NAD(P)-binding Rossmann-like Domain"/>
    <property type="match status" value="1"/>
</dbReference>
<dbReference type="EMBL" id="UGCP01000002">
    <property type="protein sequence ID" value="STI88055.1"/>
    <property type="molecule type" value="Genomic_DNA"/>
</dbReference>
<organism evidence="1 2">
    <name type="scientific">Escherichia coli</name>
    <dbReference type="NCBI Taxonomy" id="562"/>
    <lineage>
        <taxon>Bacteria</taxon>
        <taxon>Pseudomonadati</taxon>
        <taxon>Pseudomonadota</taxon>
        <taxon>Gammaproteobacteria</taxon>
        <taxon>Enterobacterales</taxon>
        <taxon>Enterobacteriaceae</taxon>
        <taxon>Escherichia</taxon>
    </lineage>
</organism>
<gene>
    <name evidence="1" type="primary">ygdL_1</name>
    <name evidence="1" type="ORF">NCTC8622_07243</name>
</gene>
<proteinExistence type="predicted"/>
<sequence length="106" mass="11025">MKNSKGKLGVDCVFSTEALVYPQSDGTVCAMKATAEGPKRMDCASGFGAATMVTATLGLLRFSCAEEDDGESGASGLNNQVGCDANVLSDLVLCLNLLRRSDNRLA</sequence>
<evidence type="ECO:0000313" key="2">
    <source>
        <dbReference type="Proteomes" id="UP000254079"/>
    </source>
</evidence>
<reference evidence="1 2" key="1">
    <citation type="submission" date="2018-06" db="EMBL/GenBank/DDBJ databases">
        <authorList>
            <consortium name="Pathogen Informatics"/>
            <person name="Doyle S."/>
        </authorList>
    </citation>
    <scope>NUCLEOTIDE SEQUENCE [LARGE SCALE GENOMIC DNA]</scope>
    <source>
        <strain evidence="1 2">NCTC8622</strain>
    </source>
</reference>
<name>A0A376UEY1_ECOLX</name>
<accession>A0A376UEY1</accession>
<dbReference type="Proteomes" id="UP000254079">
    <property type="component" value="Unassembled WGS sequence"/>
</dbReference>
<evidence type="ECO:0000313" key="1">
    <source>
        <dbReference type="EMBL" id="STI88055.1"/>
    </source>
</evidence>
<protein>
    <submittedName>
        <fullName evidence="1">HesA/MoeB/ThiF family protein</fullName>
    </submittedName>
</protein>
<dbReference type="AlphaFoldDB" id="A0A376UEY1"/>